<evidence type="ECO:0000256" key="1">
    <source>
        <dbReference type="SAM" id="SignalP"/>
    </source>
</evidence>
<keyword evidence="3" id="KW-1185">Reference proteome</keyword>
<keyword evidence="1" id="KW-0732">Signal</keyword>
<organism evidence="2 3">
    <name type="scientific">Diabrotica virgifera virgifera</name>
    <name type="common">western corn rootworm</name>
    <dbReference type="NCBI Taxonomy" id="50390"/>
    <lineage>
        <taxon>Eukaryota</taxon>
        <taxon>Metazoa</taxon>
        <taxon>Ecdysozoa</taxon>
        <taxon>Arthropoda</taxon>
        <taxon>Hexapoda</taxon>
        <taxon>Insecta</taxon>
        <taxon>Pterygota</taxon>
        <taxon>Neoptera</taxon>
        <taxon>Endopterygota</taxon>
        <taxon>Coleoptera</taxon>
        <taxon>Polyphaga</taxon>
        <taxon>Cucujiformia</taxon>
        <taxon>Chrysomeloidea</taxon>
        <taxon>Chrysomelidae</taxon>
        <taxon>Galerucinae</taxon>
        <taxon>Diabroticina</taxon>
        <taxon>Diabroticites</taxon>
        <taxon>Diabrotica</taxon>
    </lineage>
</organism>
<feature type="signal peptide" evidence="1">
    <location>
        <begin position="1"/>
        <end position="22"/>
    </location>
</feature>
<dbReference type="GeneID" id="126882882"/>
<protein>
    <submittedName>
        <fullName evidence="2">Uncharacterized protein</fullName>
    </submittedName>
</protein>
<proteinExistence type="predicted"/>
<accession>A0ABM5K137</accession>
<evidence type="ECO:0000313" key="3">
    <source>
        <dbReference type="Proteomes" id="UP001652700"/>
    </source>
</evidence>
<feature type="chain" id="PRO_5046569076" evidence="1">
    <location>
        <begin position="23"/>
        <end position="220"/>
    </location>
</feature>
<sequence length="220" mass="24348">MKNIKIYTAVFVLSLAFNGLMAQSEEIFGQFEFIEYINSLFDNALDVIHQLLQENNAQLRNGVNNFVNFLKSVLPPLPSPLPSLPSLPDQMEISDALYKYVREILEYFSKVIPIAQKVLKDLPPMSLPDLPSTLDLEAINIVISPWLREHQGIIVIAILKIYSQVPPPPKMPDVSQTMVGILAQILVPAIPPDVQFLVNAAVSSLLPELSIGLPPAVILS</sequence>
<dbReference type="EnsemblMetazoa" id="XM_050647945.1">
    <property type="protein sequence ID" value="XP_050503902.1"/>
    <property type="gene ID" value="LOC126882882"/>
</dbReference>
<evidence type="ECO:0000313" key="2">
    <source>
        <dbReference type="EnsemblMetazoa" id="XP_050503902.1"/>
    </source>
</evidence>
<name>A0ABM5K137_DIAVI</name>
<dbReference type="RefSeq" id="XP_050503902.1">
    <property type="nucleotide sequence ID" value="XM_050647945.1"/>
</dbReference>
<dbReference type="Proteomes" id="UP001652700">
    <property type="component" value="Unplaced"/>
</dbReference>
<reference evidence="2" key="1">
    <citation type="submission" date="2025-05" db="UniProtKB">
        <authorList>
            <consortium name="EnsemblMetazoa"/>
        </authorList>
    </citation>
    <scope>IDENTIFICATION</scope>
</reference>